<dbReference type="Proteomes" id="UP000318529">
    <property type="component" value="Unassembled WGS sequence"/>
</dbReference>
<sequence>METMVFLVLALLLTGFLTALSVLGMATLHATVRVILPARRPVAPVRVS</sequence>
<evidence type="ECO:0000313" key="1">
    <source>
        <dbReference type="EMBL" id="TWA85776.1"/>
    </source>
</evidence>
<dbReference type="AlphaFoldDB" id="A0A560AKK7"/>
<name>A0A560AKK7_AZOBR</name>
<proteinExistence type="predicted"/>
<gene>
    <name evidence="1" type="ORF">FBZ83_103369</name>
</gene>
<organism evidence="1 2">
    <name type="scientific">Azospirillum brasilense</name>
    <dbReference type="NCBI Taxonomy" id="192"/>
    <lineage>
        <taxon>Bacteria</taxon>
        <taxon>Pseudomonadati</taxon>
        <taxon>Pseudomonadota</taxon>
        <taxon>Alphaproteobacteria</taxon>
        <taxon>Rhodospirillales</taxon>
        <taxon>Azospirillaceae</taxon>
        <taxon>Azospirillum</taxon>
    </lineage>
</organism>
<dbReference type="RefSeq" id="WP_014242013.1">
    <property type="nucleotide sequence ID" value="NZ_VITH01000003.1"/>
</dbReference>
<reference evidence="1 2" key="1">
    <citation type="submission" date="2019-06" db="EMBL/GenBank/DDBJ databases">
        <title>Genomic Encyclopedia of Type Strains, Phase IV (KMG-V): Genome sequencing to study the core and pangenomes of soil and plant-associated prokaryotes.</title>
        <authorList>
            <person name="Whitman W."/>
        </authorList>
    </citation>
    <scope>NUCLEOTIDE SEQUENCE [LARGE SCALE GENOMIC DNA]</scope>
    <source>
        <strain evidence="1 2">BR 11650</strain>
    </source>
</reference>
<evidence type="ECO:0000313" key="2">
    <source>
        <dbReference type="Proteomes" id="UP000318529"/>
    </source>
</evidence>
<comment type="caution">
    <text evidence="1">The sequence shown here is derived from an EMBL/GenBank/DDBJ whole genome shotgun (WGS) entry which is preliminary data.</text>
</comment>
<protein>
    <submittedName>
        <fullName evidence="1">Uncharacterized protein</fullName>
    </submittedName>
</protein>
<accession>A0A560AKK7</accession>
<dbReference type="EMBL" id="VITH01000003">
    <property type="protein sequence ID" value="TWA85776.1"/>
    <property type="molecule type" value="Genomic_DNA"/>
</dbReference>